<organism evidence="1 2">
    <name type="scientific">Cytobacillus purgationiresistens</name>
    <dbReference type="NCBI Taxonomy" id="863449"/>
    <lineage>
        <taxon>Bacteria</taxon>
        <taxon>Bacillati</taxon>
        <taxon>Bacillota</taxon>
        <taxon>Bacilli</taxon>
        <taxon>Bacillales</taxon>
        <taxon>Bacillaceae</taxon>
        <taxon>Cytobacillus</taxon>
    </lineage>
</organism>
<dbReference type="Proteomes" id="UP001238088">
    <property type="component" value="Unassembled WGS sequence"/>
</dbReference>
<protein>
    <submittedName>
        <fullName evidence="1">Uncharacterized protein</fullName>
    </submittedName>
</protein>
<evidence type="ECO:0000313" key="1">
    <source>
        <dbReference type="EMBL" id="MDQ0272676.1"/>
    </source>
</evidence>
<reference evidence="1 2" key="1">
    <citation type="submission" date="2023-07" db="EMBL/GenBank/DDBJ databases">
        <title>Genomic Encyclopedia of Type Strains, Phase IV (KMG-IV): sequencing the most valuable type-strain genomes for metagenomic binning, comparative biology and taxonomic classification.</title>
        <authorList>
            <person name="Goeker M."/>
        </authorList>
    </citation>
    <scope>NUCLEOTIDE SEQUENCE [LARGE SCALE GENOMIC DNA]</scope>
    <source>
        <strain evidence="1 2">DSM 23494</strain>
    </source>
</reference>
<comment type="caution">
    <text evidence="1">The sequence shown here is derived from an EMBL/GenBank/DDBJ whole genome shotgun (WGS) entry which is preliminary data.</text>
</comment>
<proteinExistence type="predicted"/>
<keyword evidence="2" id="KW-1185">Reference proteome</keyword>
<sequence length="76" mass="8596">MICTLKNNTALERAFTRNQAGAAILPLVWKYMLIKNIMGSLVVSIPERNIQREHLPPHIFHSPYNIIKKTPALGTT</sequence>
<dbReference type="RefSeq" id="WP_307478095.1">
    <property type="nucleotide sequence ID" value="NZ_JAUSUB010000026.1"/>
</dbReference>
<dbReference type="EMBL" id="JAUSUB010000026">
    <property type="protein sequence ID" value="MDQ0272676.1"/>
    <property type="molecule type" value="Genomic_DNA"/>
</dbReference>
<gene>
    <name evidence="1" type="ORF">J2S17_004569</name>
</gene>
<name>A0ABU0APJ8_9BACI</name>
<accession>A0ABU0APJ8</accession>
<evidence type="ECO:0000313" key="2">
    <source>
        <dbReference type="Proteomes" id="UP001238088"/>
    </source>
</evidence>